<dbReference type="InterPro" id="IPR011047">
    <property type="entry name" value="Quinoprotein_ADH-like_sf"/>
</dbReference>
<feature type="chain" id="PRO_5012457993" evidence="2">
    <location>
        <begin position="18"/>
        <end position="156"/>
    </location>
</feature>
<dbReference type="PROSITE" id="PS50082">
    <property type="entry name" value="WD_REPEATS_2"/>
    <property type="match status" value="1"/>
</dbReference>
<dbReference type="Pfam" id="PF00400">
    <property type="entry name" value="WD40"/>
    <property type="match status" value="1"/>
</dbReference>
<dbReference type="SUPFAM" id="SSF50998">
    <property type="entry name" value="Quinoprotein alcohol dehydrogenase-like"/>
    <property type="match status" value="1"/>
</dbReference>
<keyword evidence="4" id="KW-1185">Reference proteome</keyword>
<reference evidence="3 4" key="1">
    <citation type="submission" date="2016-02" db="EMBL/GenBank/DDBJ databases">
        <title>Genome analysis of coral dinoflagellate symbionts highlights evolutionary adaptations to a symbiotic lifestyle.</title>
        <authorList>
            <person name="Aranda M."/>
            <person name="Li Y."/>
            <person name="Liew Y.J."/>
            <person name="Baumgarten S."/>
            <person name="Simakov O."/>
            <person name="Wilson M."/>
            <person name="Piel J."/>
            <person name="Ashoor H."/>
            <person name="Bougouffa S."/>
            <person name="Bajic V.B."/>
            <person name="Ryu T."/>
            <person name="Ravasi T."/>
            <person name="Bayer T."/>
            <person name="Micklem G."/>
            <person name="Kim H."/>
            <person name="Bhak J."/>
            <person name="Lajeunesse T.C."/>
            <person name="Voolstra C.R."/>
        </authorList>
    </citation>
    <scope>NUCLEOTIDE SEQUENCE [LARGE SCALE GENOMIC DNA]</scope>
    <source>
        <strain evidence="3 4">CCMP2467</strain>
    </source>
</reference>
<feature type="repeat" description="WD" evidence="1">
    <location>
        <begin position="52"/>
        <end position="89"/>
    </location>
</feature>
<evidence type="ECO:0000313" key="4">
    <source>
        <dbReference type="Proteomes" id="UP000186817"/>
    </source>
</evidence>
<sequence>MILTRFLVLDLRDGVAARVFQAATGQCTRSCFTPEGVPYPRAQFDKLSLRTLVGHASAVYAAAFTPDGSQVLTGSADTHVGLFDVATGRPGDLLTDVGVYHLPRQLLRLFQEHGMAAATLARRYGRLIMQDVLARALILGDRQNCGKAHGNFPKEA</sequence>
<name>A0A1Q9F4N2_SYMMI</name>
<organism evidence="3 4">
    <name type="scientific">Symbiodinium microadriaticum</name>
    <name type="common">Dinoflagellate</name>
    <name type="synonym">Zooxanthella microadriatica</name>
    <dbReference type="NCBI Taxonomy" id="2951"/>
    <lineage>
        <taxon>Eukaryota</taxon>
        <taxon>Sar</taxon>
        <taxon>Alveolata</taxon>
        <taxon>Dinophyceae</taxon>
        <taxon>Suessiales</taxon>
        <taxon>Symbiodiniaceae</taxon>
        <taxon>Symbiodinium</taxon>
    </lineage>
</organism>
<dbReference type="EMBL" id="LSRX01000013">
    <property type="protein sequence ID" value="OLQ14607.1"/>
    <property type="molecule type" value="Genomic_DNA"/>
</dbReference>
<dbReference type="SMART" id="SM00320">
    <property type="entry name" value="WD40"/>
    <property type="match status" value="1"/>
</dbReference>
<feature type="signal peptide" evidence="2">
    <location>
        <begin position="1"/>
        <end position="17"/>
    </location>
</feature>
<evidence type="ECO:0000313" key="3">
    <source>
        <dbReference type="EMBL" id="OLQ14607.1"/>
    </source>
</evidence>
<comment type="caution">
    <text evidence="3">The sequence shown here is derived from an EMBL/GenBank/DDBJ whole genome shotgun (WGS) entry which is preliminary data.</text>
</comment>
<dbReference type="Gene3D" id="2.130.10.10">
    <property type="entry name" value="YVTN repeat-like/Quinoprotein amine dehydrogenase"/>
    <property type="match status" value="1"/>
</dbReference>
<keyword evidence="1" id="KW-0853">WD repeat</keyword>
<dbReference type="Proteomes" id="UP000186817">
    <property type="component" value="Unassembled WGS sequence"/>
</dbReference>
<dbReference type="InterPro" id="IPR015943">
    <property type="entry name" value="WD40/YVTN_repeat-like_dom_sf"/>
</dbReference>
<dbReference type="InterPro" id="IPR001680">
    <property type="entry name" value="WD40_rpt"/>
</dbReference>
<dbReference type="OrthoDB" id="3783534at2759"/>
<evidence type="ECO:0000256" key="2">
    <source>
        <dbReference type="SAM" id="SignalP"/>
    </source>
</evidence>
<keyword evidence="2" id="KW-0732">Signal</keyword>
<evidence type="ECO:0000256" key="1">
    <source>
        <dbReference type="PROSITE-ProRule" id="PRU00221"/>
    </source>
</evidence>
<protein>
    <submittedName>
        <fullName evidence="3">Vegetative incompatibility protein HET-E-1</fullName>
    </submittedName>
</protein>
<dbReference type="AlphaFoldDB" id="A0A1Q9F4N2"/>
<dbReference type="PROSITE" id="PS50294">
    <property type="entry name" value="WD_REPEATS_REGION"/>
    <property type="match status" value="1"/>
</dbReference>
<gene>
    <name evidence="3" type="primary">HET-E1</name>
    <name evidence="3" type="ORF">AK812_SmicGene1243</name>
</gene>
<proteinExistence type="predicted"/>
<accession>A0A1Q9F4N2</accession>